<dbReference type="GO" id="GO:0005576">
    <property type="term" value="C:extracellular region"/>
    <property type="evidence" value="ECO:0007669"/>
    <property type="project" value="UniProtKB-SubCell"/>
</dbReference>
<evidence type="ECO:0000256" key="3">
    <source>
        <dbReference type="ARBA" id="ARBA00022525"/>
    </source>
</evidence>
<dbReference type="Proteomes" id="UP000504615">
    <property type="component" value="Unplaced"/>
</dbReference>
<dbReference type="InterPro" id="IPR039670">
    <property type="entry name" value="NPC2-like"/>
</dbReference>
<feature type="signal peptide" evidence="6">
    <location>
        <begin position="1"/>
        <end position="18"/>
    </location>
</feature>
<evidence type="ECO:0000256" key="5">
    <source>
        <dbReference type="ARBA" id="ARBA00023157"/>
    </source>
</evidence>
<accession>A0A6I9W3E6</accession>
<evidence type="ECO:0000256" key="4">
    <source>
        <dbReference type="ARBA" id="ARBA00022729"/>
    </source>
</evidence>
<evidence type="ECO:0000313" key="8">
    <source>
        <dbReference type="Proteomes" id="UP000504615"/>
    </source>
</evidence>
<protein>
    <submittedName>
        <fullName evidence="9">Ecdysteroid-regulated 16 kDa protein</fullName>
    </submittedName>
</protein>
<dbReference type="InterPro" id="IPR003172">
    <property type="entry name" value="ML_dom"/>
</dbReference>
<name>A0A6I9W3E6_9HYME</name>
<dbReference type="PANTHER" id="PTHR11306">
    <property type="entry name" value="NIEMANN PICK TYPE C2 PROTEIN NPC2-RELATED"/>
    <property type="match status" value="1"/>
</dbReference>
<dbReference type="Gene3D" id="2.60.40.770">
    <property type="match status" value="1"/>
</dbReference>
<dbReference type="GeneID" id="105426681"/>
<dbReference type="FunFam" id="2.60.40.770:FF:000001">
    <property type="entry name" value="NPC intracellular cholesterol transporter 2"/>
    <property type="match status" value="1"/>
</dbReference>
<feature type="domain" description="MD-2-related lipid-recognition" evidence="7">
    <location>
        <begin position="21"/>
        <end position="151"/>
    </location>
</feature>
<dbReference type="KEGG" id="pbar:105426681"/>
<dbReference type="OrthoDB" id="6332846at2759"/>
<dbReference type="GO" id="GO:0032934">
    <property type="term" value="F:sterol binding"/>
    <property type="evidence" value="ECO:0007669"/>
    <property type="project" value="InterPro"/>
</dbReference>
<comment type="subcellular location">
    <subcellularLocation>
        <location evidence="1">Secreted</location>
    </subcellularLocation>
</comment>
<dbReference type="PANTHER" id="PTHR11306:SF68">
    <property type="entry name" value="NPC INTRACELLULAR CHOLESTEROL TRANSPORTER 2"/>
    <property type="match status" value="1"/>
</dbReference>
<evidence type="ECO:0000256" key="1">
    <source>
        <dbReference type="ARBA" id="ARBA00004613"/>
    </source>
</evidence>
<keyword evidence="5" id="KW-1015">Disulfide bond</keyword>
<dbReference type="InterPro" id="IPR033916">
    <property type="entry name" value="ML_Npc2-like"/>
</dbReference>
<organism evidence="8 9">
    <name type="scientific">Pogonomyrmex barbatus</name>
    <name type="common">red harvester ant</name>
    <dbReference type="NCBI Taxonomy" id="144034"/>
    <lineage>
        <taxon>Eukaryota</taxon>
        <taxon>Metazoa</taxon>
        <taxon>Ecdysozoa</taxon>
        <taxon>Arthropoda</taxon>
        <taxon>Hexapoda</taxon>
        <taxon>Insecta</taxon>
        <taxon>Pterygota</taxon>
        <taxon>Neoptera</taxon>
        <taxon>Endopterygota</taxon>
        <taxon>Hymenoptera</taxon>
        <taxon>Apocrita</taxon>
        <taxon>Aculeata</taxon>
        <taxon>Formicoidea</taxon>
        <taxon>Formicidae</taxon>
        <taxon>Myrmicinae</taxon>
        <taxon>Pogonomyrmex</taxon>
    </lineage>
</organism>
<dbReference type="Pfam" id="PF02221">
    <property type="entry name" value="E1_DerP2_DerF2"/>
    <property type="match status" value="1"/>
</dbReference>
<keyword evidence="3" id="KW-0964">Secreted</keyword>
<proteinExistence type="inferred from homology"/>
<keyword evidence="8" id="KW-1185">Reference proteome</keyword>
<dbReference type="CTD" id="41710"/>
<sequence>MLRETLLVFAALLVFASATLVNQCETGEPFEDSSQISVSGCDEPECPLKQGTTATIEVKLLPSRTIQSLTNDVKGVLFNVPLPFVGVDGTNACDNIYNPDGSKGGCPLKKGVQYIYRNSFPILTIYPRVAVVVRYALREENNQVICFEIPSRITK</sequence>
<gene>
    <name evidence="9" type="primary">LOC105426681</name>
</gene>
<dbReference type="AlphaFoldDB" id="A0A6I9W3E6"/>
<comment type="similarity">
    <text evidence="2">Belongs to the NPC2 family.</text>
</comment>
<reference evidence="9" key="1">
    <citation type="submission" date="2025-08" db="UniProtKB">
        <authorList>
            <consortium name="RefSeq"/>
        </authorList>
    </citation>
    <scope>IDENTIFICATION</scope>
</reference>
<dbReference type="CDD" id="cd00916">
    <property type="entry name" value="Npc2_like"/>
    <property type="match status" value="1"/>
</dbReference>
<dbReference type="SUPFAM" id="SSF81296">
    <property type="entry name" value="E set domains"/>
    <property type="match status" value="1"/>
</dbReference>
<evidence type="ECO:0000256" key="2">
    <source>
        <dbReference type="ARBA" id="ARBA00006370"/>
    </source>
</evidence>
<dbReference type="InterPro" id="IPR014756">
    <property type="entry name" value="Ig_E-set"/>
</dbReference>
<evidence type="ECO:0000259" key="7">
    <source>
        <dbReference type="SMART" id="SM00737"/>
    </source>
</evidence>
<evidence type="ECO:0000256" key="6">
    <source>
        <dbReference type="SAM" id="SignalP"/>
    </source>
</evidence>
<evidence type="ECO:0000313" key="9">
    <source>
        <dbReference type="RefSeq" id="XP_011636307.1"/>
    </source>
</evidence>
<dbReference type="SMART" id="SM00737">
    <property type="entry name" value="ML"/>
    <property type="match status" value="1"/>
</dbReference>
<keyword evidence="4 6" id="KW-0732">Signal</keyword>
<dbReference type="RefSeq" id="XP_011636307.1">
    <property type="nucleotide sequence ID" value="XM_011638005.1"/>
</dbReference>
<feature type="chain" id="PRO_5026934070" evidence="6">
    <location>
        <begin position="19"/>
        <end position="155"/>
    </location>
</feature>
<dbReference type="GO" id="GO:0032367">
    <property type="term" value="P:intracellular cholesterol transport"/>
    <property type="evidence" value="ECO:0007669"/>
    <property type="project" value="InterPro"/>
</dbReference>